<evidence type="ECO:0000313" key="3">
    <source>
        <dbReference type="Proteomes" id="UP001183615"/>
    </source>
</evidence>
<name>A0ABU2RY12_9ACTN</name>
<gene>
    <name evidence="2" type="ORF">RM779_02015</name>
</gene>
<keyword evidence="3" id="KW-1185">Reference proteome</keyword>
<feature type="compositionally biased region" description="Low complexity" evidence="1">
    <location>
        <begin position="44"/>
        <end position="69"/>
    </location>
</feature>
<comment type="caution">
    <text evidence="2">The sequence shown here is derived from an EMBL/GenBank/DDBJ whole genome shotgun (WGS) entry which is preliminary data.</text>
</comment>
<organism evidence="2 3">
    <name type="scientific">Streptomyces johnsoniae</name>
    <dbReference type="NCBI Taxonomy" id="3075532"/>
    <lineage>
        <taxon>Bacteria</taxon>
        <taxon>Bacillati</taxon>
        <taxon>Actinomycetota</taxon>
        <taxon>Actinomycetes</taxon>
        <taxon>Kitasatosporales</taxon>
        <taxon>Streptomycetaceae</taxon>
        <taxon>Streptomyces</taxon>
    </lineage>
</organism>
<protein>
    <recommendedName>
        <fullName evidence="4">Secreted protein</fullName>
    </recommendedName>
</protein>
<dbReference type="Proteomes" id="UP001183615">
    <property type="component" value="Unassembled WGS sequence"/>
</dbReference>
<evidence type="ECO:0000256" key="1">
    <source>
        <dbReference type="SAM" id="MobiDB-lite"/>
    </source>
</evidence>
<reference evidence="3" key="1">
    <citation type="submission" date="2023-07" db="EMBL/GenBank/DDBJ databases">
        <title>30 novel species of actinomycetes from the DSMZ collection.</title>
        <authorList>
            <person name="Nouioui I."/>
        </authorList>
    </citation>
    <scope>NUCLEOTIDE SEQUENCE [LARGE SCALE GENOMIC DNA]</scope>
    <source>
        <strain evidence="3">DSM 41886</strain>
    </source>
</reference>
<sequence length="140" mass="13675">MLPWPIAASRHPRGPLPRAGRCRALAVLLLAVVCLLAAPVTASPGAGAGAAAAAAAPAPAEGAPDRAAGTWDADRPDAVAPPRAAQGAPAELPLQPLIATPAPTLPSEFLSPAGPRRAAIPAAHPPYTAPLAGRAPPSGS</sequence>
<feature type="region of interest" description="Disordered" evidence="1">
    <location>
        <begin position="44"/>
        <end position="140"/>
    </location>
</feature>
<dbReference type="EMBL" id="JAVREV010000001">
    <property type="protein sequence ID" value="MDT0441378.1"/>
    <property type="molecule type" value="Genomic_DNA"/>
</dbReference>
<evidence type="ECO:0008006" key="4">
    <source>
        <dbReference type="Google" id="ProtNLM"/>
    </source>
</evidence>
<accession>A0ABU2RY12</accession>
<dbReference type="RefSeq" id="WP_311615097.1">
    <property type="nucleotide sequence ID" value="NZ_JAVREV010000001.1"/>
</dbReference>
<evidence type="ECO:0000313" key="2">
    <source>
        <dbReference type="EMBL" id="MDT0441378.1"/>
    </source>
</evidence>
<proteinExistence type="predicted"/>
<feature type="compositionally biased region" description="Low complexity" evidence="1">
    <location>
        <begin position="112"/>
        <end position="122"/>
    </location>
</feature>